<evidence type="ECO:0000313" key="5">
    <source>
        <dbReference type="EMBL" id="PIW13775.1"/>
    </source>
</evidence>
<dbReference type="AlphaFoldDB" id="A0A2M7FXB0"/>
<dbReference type="GO" id="GO:0016787">
    <property type="term" value="F:hydrolase activity"/>
    <property type="evidence" value="ECO:0007669"/>
    <property type="project" value="UniProtKB-KW"/>
</dbReference>
<evidence type="ECO:0000259" key="4">
    <source>
        <dbReference type="Pfam" id="PF03065"/>
    </source>
</evidence>
<evidence type="ECO:0000256" key="3">
    <source>
        <dbReference type="RuleBase" id="RU361196"/>
    </source>
</evidence>
<reference evidence="5 6" key="1">
    <citation type="submission" date="2017-09" db="EMBL/GenBank/DDBJ databases">
        <title>Depth-based differentiation of microbial function through sediment-hosted aquifers and enrichment of novel symbionts in the deep terrestrial subsurface.</title>
        <authorList>
            <person name="Probst A.J."/>
            <person name="Ladd B."/>
            <person name="Jarett J.K."/>
            <person name="Geller-Mcgrath D.E."/>
            <person name="Sieber C.M."/>
            <person name="Emerson J.B."/>
            <person name="Anantharaman K."/>
            <person name="Thomas B.C."/>
            <person name="Malmstrom R."/>
            <person name="Stieglmeier M."/>
            <person name="Klingl A."/>
            <person name="Woyke T."/>
            <person name="Ryan C.M."/>
            <person name="Banfield J.F."/>
        </authorList>
    </citation>
    <scope>NUCLEOTIDE SEQUENCE [LARGE SCALE GENOMIC DNA]</scope>
    <source>
        <strain evidence="5">CG17_big_fil_post_rev_8_21_14_2_50_48_46</strain>
    </source>
</reference>
<dbReference type="CDD" id="cd10796">
    <property type="entry name" value="GH57N_APU"/>
    <property type="match status" value="1"/>
</dbReference>
<dbReference type="Pfam" id="PF03065">
    <property type="entry name" value="Glyco_hydro_57"/>
    <property type="match status" value="1"/>
</dbReference>
<dbReference type="Gene3D" id="3.20.110.10">
    <property type="entry name" value="Glycoside hydrolase 38, N terminal domain"/>
    <property type="match status" value="1"/>
</dbReference>
<accession>A0A2M7FXB0</accession>
<comment type="caution">
    <text evidence="5">The sequence shown here is derived from an EMBL/GenBank/DDBJ whole genome shotgun (WGS) entry which is preliminary data.</text>
</comment>
<keyword evidence="5" id="KW-0378">Hydrolase</keyword>
<gene>
    <name evidence="5" type="ORF">COW36_24210</name>
</gene>
<sequence length="575" mass="67905">MQPLYIAFIWHMHQPLYRDPESQYYMMPWVRLHGVKDYLDMATILENYPRIRQTFNLVPSLLEQLQDYADGNAEDRYLNLSRIPVAELSNDEKEEILHNFFDLNWDQMVRPYPRYLELAEKRTTLFHHYQNYYQVAEHFSDQEFMDLTVWFNLAWIDPVVRRQRPELRALEEKGQGFSSEERKTLLAAHQSLIQEIFPTYKRLQASGQIELTTSPYYHPILPLLTDSTSALEARPHLRLPEQHYLHPEDAIAQLHKGRDFFTHCFGQTPRGVWPSEQSLSPEIVARIAEEGFSWAASSEGILWHTLGVQPHRNSQHILNLSEYLYRPYQVQVEGQALNLVFRDIFISDQIGFNCWKGDNERNAHHLYQHIKGIQTNLSQKEPYPYLLTIALDGENCWEYYHEDGHHFLNTLYSLLEKDQSLECVTVSDYLDRFPPQQALDTLHSGSWIGSDFRTWIGDPTKNLAWDFLKTTRDFLVQNQDSIDPETRAKAWECIYIAEGSDWFWWFGEGHNSAHDHLFDAAFRRYLEEVYLLLEQEVPEWLQIPVENQIDNPAPQLRHLSTPISTMQPANEYYHS</sequence>
<dbReference type="PANTHER" id="PTHR36306">
    <property type="entry name" value="ALPHA-AMYLASE-RELATED-RELATED"/>
    <property type="match status" value="1"/>
</dbReference>
<evidence type="ECO:0000313" key="6">
    <source>
        <dbReference type="Proteomes" id="UP000231019"/>
    </source>
</evidence>
<dbReference type="InterPro" id="IPR052046">
    <property type="entry name" value="GH57_Enzymes"/>
</dbReference>
<dbReference type="GO" id="GO:0005975">
    <property type="term" value="P:carbohydrate metabolic process"/>
    <property type="evidence" value="ECO:0007669"/>
    <property type="project" value="InterPro"/>
</dbReference>
<name>A0A2M7FXB0_9BACT</name>
<keyword evidence="2 3" id="KW-0119">Carbohydrate metabolism</keyword>
<organism evidence="5 6">
    <name type="scientific">bacterium (Candidatus Blackallbacteria) CG17_big_fil_post_rev_8_21_14_2_50_48_46</name>
    <dbReference type="NCBI Taxonomy" id="2014261"/>
    <lineage>
        <taxon>Bacteria</taxon>
        <taxon>Candidatus Blackallbacteria</taxon>
    </lineage>
</organism>
<evidence type="ECO:0000256" key="2">
    <source>
        <dbReference type="ARBA" id="ARBA00023277"/>
    </source>
</evidence>
<dbReference type="InterPro" id="IPR004300">
    <property type="entry name" value="Glyco_hydro_57_N"/>
</dbReference>
<dbReference type="SUPFAM" id="SSF88713">
    <property type="entry name" value="Glycoside hydrolase/deacetylase"/>
    <property type="match status" value="1"/>
</dbReference>
<dbReference type="PANTHER" id="PTHR36306:SF1">
    <property type="entry name" value="ALPHA-AMYLASE-RELATED"/>
    <property type="match status" value="1"/>
</dbReference>
<dbReference type="EMBL" id="PFFQ01000066">
    <property type="protein sequence ID" value="PIW13775.1"/>
    <property type="molecule type" value="Genomic_DNA"/>
</dbReference>
<dbReference type="InterPro" id="IPR011330">
    <property type="entry name" value="Glyco_hydro/deAcase_b/a-brl"/>
</dbReference>
<dbReference type="Proteomes" id="UP000231019">
    <property type="component" value="Unassembled WGS sequence"/>
</dbReference>
<dbReference type="InterPro" id="IPR027291">
    <property type="entry name" value="Glyco_hydro_38_N_sf"/>
</dbReference>
<proteinExistence type="inferred from homology"/>
<comment type="similarity">
    <text evidence="1 3">Belongs to the glycosyl hydrolase 57 family.</text>
</comment>
<feature type="domain" description="Glycoside hydrolase family 57 N-terminal" evidence="4">
    <location>
        <begin position="7"/>
        <end position="438"/>
    </location>
</feature>
<protein>
    <submittedName>
        <fullName evidence="5">Glycoside hydrolase</fullName>
    </submittedName>
</protein>
<evidence type="ECO:0000256" key="1">
    <source>
        <dbReference type="ARBA" id="ARBA00006821"/>
    </source>
</evidence>